<organism evidence="2 3">
    <name type="scientific">Polaribacter glomeratus</name>
    <dbReference type="NCBI Taxonomy" id="102"/>
    <lineage>
        <taxon>Bacteria</taxon>
        <taxon>Pseudomonadati</taxon>
        <taxon>Bacteroidota</taxon>
        <taxon>Flavobacteriia</taxon>
        <taxon>Flavobacteriales</taxon>
        <taxon>Flavobacteriaceae</taxon>
    </lineage>
</organism>
<sequence>MKTIIKKPHIFFFSLIPLFILIGLIKKEGIIDLTINDTFFAVKINYWCYFSAVFVSLIGLNYYMLFWVKKPTIQILSLFHIIFQVAALIPFIFCLFFLNTKTVFTSNFISDSIDLYQILTISFTLFLISFLLHILNFILTFFRKPA</sequence>
<reference evidence="2 3" key="1">
    <citation type="submission" date="2016-12" db="EMBL/GenBank/DDBJ databases">
        <title>Trade-off between light-utilization and light-protection in marine flavobacteria.</title>
        <authorList>
            <person name="Kumagai Y."/>
            <person name="Yoshizawa S."/>
            <person name="Kogure K."/>
            <person name="Iwasaki W."/>
        </authorList>
    </citation>
    <scope>NUCLEOTIDE SEQUENCE [LARGE SCALE GENOMIC DNA]</scope>
    <source>
        <strain evidence="2 3">ATCC 43844</strain>
    </source>
</reference>
<proteinExistence type="predicted"/>
<dbReference type="EMBL" id="MSCM01000001">
    <property type="protein sequence ID" value="PQJ81556.1"/>
    <property type="molecule type" value="Genomic_DNA"/>
</dbReference>
<feature type="transmembrane region" description="Helical" evidence="1">
    <location>
        <begin position="118"/>
        <end position="142"/>
    </location>
</feature>
<name>A0A2S7WVP2_9FLAO</name>
<keyword evidence="1" id="KW-0812">Transmembrane</keyword>
<feature type="transmembrane region" description="Helical" evidence="1">
    <location>
        <begin position="9"/>
        <end position="26"/>
    </location>
</feature>
<dbReference type="AlphaFoldDB" id="A0A2S7WVP2"/>
<accession>A0A2S7WVP2</accession>
<keyword evidence="1" id="KW-0472">Membrane</keyword>
<keyword evidence="1" id="KW-1133">Transmembrane helix</keyword>
<comment type="caution">
    <text evidence="2">The sequence shown here is derived from an EMBL/GenBank/DDBJ whole genome shotgun (WGS) entry which is preliminary data.</text>
</comment>
<evidence type="ECO:0000256" key="1">
    <source>
        <dbReference type="SAM" id="Phobius"/>
    </source>
</evidence>
<protein>
    <submittedName>
        <fullName evidence="2">Uncharacterized protein</fullName>
    </submittedName>
</protein>
<feature type="transmembrane region" description="Helical" evidence="1">
    <location>
        <begin position="75"/>
        <end position="98"/>
    </location>
</feature>
<keyword evidence="3" id="KW-1185">Reference proteome</keyword>
<evidence type="ECO:0000313" key="3">
    <source>
        <dbReference type="Proteomes" id="UP000239068"/>
    </source>
</evidence>
<feature type="transmembrane region" description="Helical" evidence="1">
    <location>
        <begin position="46"/>
        <end position="68"/>
    </location>
</feature>
<gene>
    <name evidence="2" type="ORF">BTO16_02775</name>
</gene>
<evidence type="ECO:0000313" key="2">
    <source>
        <dbReference type="EMBL" id="PQJ81556.1"/>
    </source>
</evidence>
<dbReference type="Proteomes" id="UP000239068">
    <property type="component" value="Unassembled WGS sequence"/>
</dbReference>